<dbReference type="AlphaFoldDB" id="A0A4Q1HNR2"/>
<keyword evidence="2" id="KW-0238">DNA-binding</keyword>
<dbReference type="Pfam" id="PF00392">
    <property type="entry name" value="GntR"/>
    <property type="match status" value="1"/>
</dbReference>
<dbReference type="SMART" id="SM00345">
    <property type="entry name" value="HTH_GNTR"/>
    <property type="match status" value="1"/>
</dbReference>
<accession>A0A4Q1HNR2</accession>
<feature type="domain" description="HTH gntR-type" evidence="5">
    <location>
        <begin position="31"/>
        <end position="98"/>
    </location>
</feature>
<evidence type="ECO:0000256" key="3">
    <source>
        <dbReference type="ARBA" id="ARBA00023163"/>
    </source>
</evidence>
<evidence type="ECO:0000259" key="5">
    <source>
        <dbReference type="PROSITE" id="PS50949"/>
    </source>
</evidence>
<dbReference type="EMBL" id="PYAL01000001">
    <property type="protein sequence ID" value="RXN92628.1"/>
    <property type="molecule type" value="Genomic_DNA"/>
</dbReference>
<evidence type="ECO:0000256" key="1">
    <source>
        <dbReference type="ARBA" id="ARBA00023015"/>
    </source>
</evidence>
<organism evidence="6 7">
    <name type="scientific">Achromobacter aloeverae</name>
    <dbReference type="NCBI Taxonomy" id="1750518"/>
    <lineage>
        <taxon>Bacteria</taxon>
        <taxon>Pseudomonadati</taxon>
        <taxon>Pseudomonadota</taxon>
        <taxon>Betaproteobacteria</taxon>
        <taxon>Burkholderiales</taxon>
        <taxon>Alcaligenaceae</taxon>
        <taxon>Achromobacter</taxon>
    </lineage>
</organism>
<evidence type="ECO:0000313" key="6">
    <source>
        <dbReference type="EMBL" id="RXN92628.1"/>
    </source>
</evidence>
<reference evidence="6 7" key="1">
    <citation type="journal article" date="2017" name="Int. J. Syst. Evol. Microbiol.">
        <title>Achromobacter aloeverae sp. nov., isolated from the root of Aloe vera (L.) Burm.f.</title>
        <authorList>
            <person name="Kuncharoen N."/>
            <person name="Muramatsu Y."/>
            <person name="Shibata C."/>
            <person name="Kamakura Y."/>
            <person name="Nakagawa Y."/>
            <person name="Tanasupawat S."/>
        </authorList>
    </citation>
    <scope>NUCLEOTIDE SEQUENCE [LARGE SCALE GENOMIC DNA]</scope>
    <source>
        <strain evidence="6 7">AVA-1</strain>
    </source>
</reference>
<dbReference type="OrthoDB" id="9799812at2"/>
<dbReference type="InterPro" id="IPR036388">
    <property type="entry name" value="WH-like_DNA-bd_sf"/>
</dbReference>
<proteinExistence type="predicted"/>
<name>A0A4Q1HNR2_9BURK</name>
<dbReference type="PANTHER" id="PTHR43537:SF5">
    <property type="entry name" value="UXU OPERON TRANSCRIPTIONAL REGULATOR"/>
    <property type="match status" value="1"/>
</dbReference>
<keyword evidence="7" id="KW-1185">Reference proteome</keyword>
<protein>
    <submittedName>
        <fullName evidence="6">GntR family transcriptional regulator</fullName>
    </submittedName>
</protein>
<dbReference type="RefSeq" id="WP_129148588.1">
    <property type="nucleotide sequence ID" value="NZ_JBHSDO010000006.1"/>
</dbReference>
<dbReference type="InterPro" id="IPR000524">
    <property type="entry name" value="Tscrpt_reg_HTH_GntR"/>
</dbReference>
<dbReference type="GO" id="GO:0003700">
    <property type="term" value="F:DNA-binding transcription factor activity"/>
    <property type="evidence" value="ECO:0007669"/>
    <property type="project" value="InterPro"/>
</dbReference>
<dbReference type="CDD" id="cd07377">
    <property type="entry name" value="WHTH_GntR"/>
    <property type="match status" value="1"/>
</dbReference>
<dbReference type="PANTHER" id="PTHR43537">
    <property type="entry name" value="TRANSCRIPTIONAL REGULATOR, GNTR FAMILY"/>
    <property type="match status" value="1"/>
</dbReference>
<dbReference type="SUPFAM" id="SSF48008">
    <property type="entry name" value="GntR ligand-binding domain-like"/>
    <property type="match status" value="1"/>
</dbReference>
<dbReference type="Gene3D" id="1.10.10.10">
    <property type="entry name" value="Winged helix-like DNA-binding domain superfamily/Winged helix DNA-binding domain"/>
    <property type="match status" value="1"/>
</dbReference>
<dbReference type="GO" id="GO:0003677">
    <property type="term" value="F:DNA binding"/>
    <property type="evidence" value="ECO:0007669"/>
    <property type="project" value="UniProtKB-KW"/>
</dbReference>
<sequence length="254" mass="28791">MKGRNAAEQGEGRAAGTRRRDPAAPALAERRSRAADVYALLKRDIADFRLVPGDRFTEGEISDRLGVSRTPVRQALFRLQQEGYVEVLFRAGWRVLPFDFKQFEQLYDLRLVLESEAVRRLCTGSPRIDRGALDGLADIWLVAAADRCQDMAQVGLWDEAFHCTLVRAAGNDEMTRVHGEITERIRIIRRLDFTQRPRVEATYDEHARILRAVLAQRADEACRLLSAHIASSQAEVRKITLHEVYLARQAHGMA</sequence>
<dbReference type="InterPro" id="IPR008920">
    <property type="entry name" value="TF_FadR/GntR_C"/>
</dbReference>
<dbReference type="InterPro" id="IPR036390">
    <property type="entry name" value="WH_DNA-bd_sf"/>
</dbReference>
<dbReference type="Proteomes" id="UP000290849">
    <property type="component" value="Unassembled WGS sequence"/>
</dbReference>
<comment type="caution">
    <text evidence="6">The sequence shown here is derived from an EMBL/GenBank/DDBJ whole genome shotgun (WGS) entry which is preliminary data.</text>
</comment>
<evidence type="ECO:0000313" key="7">
    <source>
        <dbReference type="Proteomes" id="UP000290849"/>
    </source>
</evidence>
<dbReference type="PROSITE" id="PS50949">
    <property type="entry name" value="HTH_GNTR"/>
    <property type="match status" value="1"/>
</dbReference>
<dbReference type="Gene3D" id="1.20.120.530">
    <property type="entry name" value="GntR ligand-binding domain-like"/>
    <property type="match status" value="1"/>
</dbReference>
<gene>
    <name evidence="6" type="ORF">C7R54_02395</name>
</gene>
<dbReference type="Pfam" id="PF07729">
    <property type="entry name" value="FCD"/>
    <property type="match status" value="1"/>
</dbReference>
<dbReference type="SUPFAM" id="SSF46785">
    <property type="entry name" value="Winged helix' DNA-binding domain"/>
    <property type="match status" value="1"/>
</dbReference>
<dbReference type="InterPro" id="IPR011711">
    <property type="entry name" value="GntR_C"/>
</dbReference>
<dbReference type="SMART" id="SM00895">
    <property type="entry name" value="FCD"/>
    <property type="match status" value="1"/>
</dbReference>
<evidence type="ECO:0000256" key="2">
    <source>
        <dbReference type="ARBA" id="ARBA00023125"/>
    </source>
</evidence>
<feature type="region of interest" description="Disordered" evidence="4">
    <location>
        <begin position="1"/>
        <end position="29"/>
    </location>
</feature>
<keyword evidence="3" id="KW-0804">Transcription</keyword>
<keyword evidence="1" id="KW-0805">Transcription regulation</keyword>
<evidence type="ECO:0000256" key="4">
    <source>
        <dbReference type="SAM" id="MobiDB-lite"/>
    </source>
</evidence>
<feature type="compositionally biased region" description="Basic and acidic residues" evidence="4">
    <location>
        <begin position="18"/>
        <end position="29"/>
    </location>
</feature>
<dbReference type="PRINTS" id="PR00035">
    <property type="entry name" value="HTHGNTR"/>
</dbReference>